<evidence type="ECO:0000256" key="2">
    <source>
        <dbReference type="ARBA" id="ARBA00022803"/>
    </source>
</evidence>
<dbReference type="InterPro" id="IPR001173">
    <property type="entry name" value="Glyco_trans_2-like"/>
</dbReference>
<dbReference type="SUPFAM" id="SSF48452">
    <property type="entry name" value="TPR-like"/>
    <property type="match status" value="1"/>
</dbReference>
<name>A4J4D6_DESRM</name>
<organism evidence="5 6">
    <name type="scientific">Desulforamulus reducens (strain ATCC BAA-1160 / DSM 100696 / MI-1)</name>
    <name type="common">Desulfotomaculum reducens</name>
    <dbReference type="NCBI Taxonomy" id="349161"/>
    <lineage>
        <taxon>Bacteria</taxon>
        <taxon>Bacillati</taxon>
        <taxon>Bacillota</taxon>
        <taxon>Clostridia</taxon>
        <taxon>Eubacteriales</taxon>
        <taxon>Peptococcaceae</taxon>
        <taxon>Desulforamulus</taxon>
    </lineage>
</organism>
<dbReference type="CDD" id="cd02511">
    <property type="entry name" value="Beta4Glucosyltransferase"/>
    <property type="match status" value="1"/>
</dbReference>
<protein>
    <submittedName>
        <fullName evidence="5">Glycosyl transferase, family 2</fullName>
    </submittedName>
</protein>
<dbReference type="Pfam" id="PF00535">
    <property type="entry name" value="Glycos_transf_2"/>
    <property type="match status" value="1"/>
</dbReference>
<keyword evidence="1" id="KW-0677">Repeat</keyword>
<dbReference type="eggNOG" id="COG0457">
    <property type="taxonomic scope" value="Bacteria"/>
</dbReference>
<dbReference type="InterPro" id="IPR011990">
    <property type="entry name" value="TPR-like_helical_dom_sf"/>
</dbReference>
<feature type="repeat" description="TPR" evidence="3">
    <location>
        <begin position="314"/>
        <end position="347"/>
    </location>
</feature>
<evidence type="ECO:0000313" key="6">
    <source>
        <dbReference type="Proteomes" id="UP000001556"/>
    </source>
</evidence>
<dbReference type="OrthoDB" id="9815923at2"/>
<dbReference type="KEGG" id="drm:Dred_1409"/>
<reference evidence="5 6" key="1">
    <citation type="submission" date="2007-03" db="EMBL/GenBank/DDBJ databases">
        <title>Complete sequence of Desulfotomaculum reducens MI-1.</title>
        <authorList>
            <consortium name="US DOE Joint Genome Institute"/>
            <person name="Copeland A."/>
            <person name="Lucas S."/>
            <person name="Lapidus A."/>
            <person name="Barry K."/>
            <person name="Detter J.C."/>
            <person name="Glavina del Rio T."/>
            <person name="Hammon N."/>
            <person name="Israni S."/>
            <person name="Dalin E."/>
            <person name="Tice H."/>
            <person name="Pitluck S."/>
            <person name="Sims D."/>
            <person name="Brettin T."/>
            <person name="Bruce D."/>
            <person name="Han C."/>
            <person name="Tapia R."/>
            <person name="Schmutz J."/>
            <person name="Larimer F."/>
            <person name="Land M."/>
            <person name="Hauser L."/>
            <person name="Kyrpides N."/>
            <person name="Kim E."/>
            <person name="Tebo B.M."/>
            <person name="Richardson P."/>
        </authorList>
    </citation>
    <scope>NUCLEOTIDE SEQUENCE [LARGE SCALE GENOMIC DNA]</scope>
    <source>
        <strain evidence="5 6">MI-1</strain>
    </source>
</reference>
<dbReference type="eggNOG" id="COG0463">
    <property type="taxonomic scope" value="Bacteria"/>
</dbReference>
<accession>A4J4D6</accession>
<dbReference type="Gene3D" id="3.90.550.10">
    <property type="entry name" value="Spore Coat Polysaccharide Biosynthesis Protein SpsA, Chain A"/>
    <property type="match status" value="1"/>
</dbReference>
<dbReference type="InterPro" id="IPR013105">
    <property type="entry name" value="TPR_2"/>
</dbReference>
<keyword evidence="6" id="KW-1185">Reference proteome</keyword>
<evidence type="ECO:0000259" key="4">
    <source>
        <dbReference type="Pfam" id="PF00535"/>
    </source>
</evidence>
<dbReference type="PANTHER" id="PTHR43630:SF2">
    <property type="entry name" value="GLYCOSYLTRANSFERASE"/>
    <property type="match status" value="1"/>
</dbReference>
<dbReference type="SMART" id="SM00028">
    <property type="entry name" value="TPR"/>
    <property type="match status" value="3"/>
</dbReference>
<dbReference type="EMBL" id="CP000612">
    <property type="protein sequence ID" value="ABO49939.1"/>
    <property type="molecule type" value="Genomic_DNA"/>
</dbReference>
<dbReference type="InterPro" id="IPR019734">
    <property type="entry name" value="TPR_rpt"/>
</dbReference>
<dbReference type="GO" id="GO:0016740">
    <property type="term" value="F:transferase activity"/>
    <property type="evidence" value="ECO:0007669"/>
    <property type="project" value="UniProtKB-KW"/>
</dbReference>
<evidence type="ECO:0000313" key="5">
    <source>
        <dbReference type="EMBL" id="ABO49939.1"/>
    </source>
</evidence>
<dbReference type="STRING" id="349161.Dred_1409"/>
<sequence length="585" mass="66947">MKNTITLVMIVKNESENLGTCLDSVRDQVDEIVIVDTGSTDNTLEVAAKYTDKVYFYLWDEDFSAARNYAIARAGGDWILFLDADESLVCEPGQLKELVSRDNKIDAYMLPLDYPIAKSTDEYNRFLVLRLFRNNKGYHFKGKIHEQVVVHNHEVVGLADNIFIKHSMISPKERNRKRGRNLTALKKAISEEPDNYFLQYYIGVEWLGLGKPARALPFLQSAYQNLTDNHLLFRAPSLRYLLICLNALGNYDQTICLSQETAFKYPDYTDIYYLGGIAFEEKAEYKLAIKWLEQAVKCGVPPVIYSHMNGTGGFLAHYHLGFCYEKLGQVDVAQECYERALEVNDSYIYPVCNLFLLMLGRFGPGYTLNYFKKKGYLKKSDLALTVADLFFNSGYPGLAKGCLELLEEISHKTEEVVFQLGRYNIYSGRFQMGLNYMVQIPEASDLFTTAQTHRAVALLLAGRFKEGRNLGLEMWKNKMSKDTARAVLTLSNFMQGEEILRYPAKVNDLELMKSSITLLDMCYHYLPDRDGQRCPYLNQVISILEKMITGSSPDGYLTLEQYYKNKSNNLKEFFNYKFGTGGFMA</sequence>
<proteinExistence type="predicted"/>
<dbReference type="InterPro" id="IPR029044">
    <property type="entry name" value="Nucleotide-diphossugar_trans"/>
</dbReference>
<gene>
    <name evidence="5" type="ordered locus">Dred_1409</name>
</gene>
<dbReference type="PROSITE" id="PS50005">
    <property type="entry name" value="TPR"/>
    <property type="match status" value="1"/>
</dbReference>
<dbReference type="Proteomes" id="UP000001556">
    <property type="component" value="Chromosome"/>
</dbReference>
<dbReference type="CAZy" id="GT2">
    <property type="family name" value="Glycosyltransferase Family 2"/>
</dbReference>
<evidence type="ECO:0000256" key="3">
    <source>
        <dbReference type="PROSITE-ProRule" id="PRU00339"/>
    </source>
</evidence>
<dbReference type="SUPFAM" id="SSF53448">
    <property type="entry name" value="Nucleotide-diphospho-sugar transferases"/>
    <property type="match status" value="1"/>
</dbReference>
<dbReference type="AlphaFoldDB" id="A4J4D6"/>
<evidence type="ECO:0000256" key="1">
    <source>
        <dbReference type="ARBA" id="ARBA00022737"/>
    </source>
</evidence>
<dbReference type="Gene3D" id="1.25.40.10">
    <property type="entry name" value="Tetratricopeptide repeat domain"/>
    <property type="match status" value="1"/>
</dbReference>
<dbReference type="HOGENOM" id="CLU_023736_1_0_9"/>
<keyword evidence="5" id="KW-0808">Transferase</keyword>
<feature type="domain" description="Glycosyltransferase 2-like" evidence="4">
    <location>
        <begin position="7"/>
        <end position="118"/>
    </location>
</feature>
<dbReference type="PANTHER" id="PTHR43630">
    <property type="entry name" value="POLY-BETA-1,6-N-ACETYL-D-GLUCOSAMINE SYNTHASE"/>
    <property type="match status" value="1"/>
</dbReference>
<dbReference type="RefSeq" id="WP_011877758.1">
    <property type="nucleotide sequence ID" value="NC_009253.1"/>
</dbReference>
<keyword evidence="2 3" id="KW-0802">TPR repeat</keyword>
<dbReference type="Pfam" id="PF07719">
    <property type="entry name" value="TPR_2"/>
    <property type="match status" value="1"/>
</dbReference>